<accession>A0A7D9LXK1</accession>
<evidence type="ECO:0000313" key="1">
    <source>
        <dbReference type="EMBL" id="CAB4040711.1"/>
    </source>
</evidence>
<protein>
    <submittedName>
        <fullName evidence="1">Uncharacterized protein</fullName>
    </submittedName>
</protein>
<dbReference type="EMBL" id="CACRXK020027153">
    <property type="protein sequence ID" value="CAB4040711.1"/>
    <property type="molecule type" value="Genomic_DNA"/>
</dbReference>
<gene>
    <name evidence="1" type="ORF">PACLA_8A000861</name>
</gene>
<dbReference type="AlphaFoldDB" id="A0A7D9LXK1"/>
<organism evidence="1 2">
    <name type="scientific">Paramuricea clavata</name>
    <name type="common">Red gorgonian</name>
    <name type="synonym">Violescent sea-whip</name>
    <dbReference type="NCBI Taxonomy" id="317549"/>
    <lineage>
        <taxon>Eukaryota</taxon>
        <taxon>Metazoa</taxon>
        <taxon>Cnidaria</taxon>
        <taxon>Anthozoa</taxon>
        <taxon>Octocorallia</taxon>
        <taxon>Malacalcyonacea</taxon>
        <taxon>Plexauridae</taxon>
        <taxon>Paramuricea</taxon>
    </lineage>
</organism>
<dbReference type="Proteomes" id="UP001152795">
    <property type="component" value="Unassembled WGS sequence"/>
</dbReference>
<keyword evidence="2" id="KW-1185">Reference proteome</keyword>
<proteinExistence type="predicted"/>
<comment type="caution">
    <text evidence="1">The sequence shown here is derived from an EMBL/GenBank/DDBJ whole genome shotgun (WGS) entry which is preliminary data.</text>
</comment>
<sequence length="332" mass="36789">MSWSGDFESLKRFVKELLNIVGTWSSPGGEKVILKHSFAEQCSDNIEVSSDKCQCTGVEMEGVKLDIVILEAKFNKQSDALEKLHNEMASLISKPKAAHLGESFTESTQNGEDIPTECLQNDKIQHLEADIAILVRGRNFEVNELNNIIDTLNKKSELIEASNVALKHEIVGLKMLKSSNHCNMGNWNSEQCDHQSLDLINQGTKQKQMQKYGNRCLNDKAPVHEVSMVSLEIANEHVSEAEQHNITNNLPTTITDNSAIIIADECASEVDKHNITNNVPATSVNNTIIMADERKWLGQLPLIEAPNNTTNNLPTTITDNSTIIIADECVSE</sequence>
<feature type="non-terminal residue" evidence="1">
    <location>
        <position position="332"/>
    </location>
</feature>
<name>A0A7D9LXK1_PARCT</name>
<evidence type="ECO:0000313" key="2">
    <source>
        <dbReference type="Proteomes" id="UP001152795"/>
    </source>
</evidence>
<reference evidence="1" key="1">
    <citation type="submission" date="2020-04" db="EMBL/GenBank/DDBJ databases">
        <authorList>
            <person name="Alioto T."/>
            <person name="Alioto T."/>
            <person name="Gomez Garrido J."/>
        </authorList>
    </citation>
    <scope>NUCLEOTIDE SEQUENCE</scope>
    <source>
        <strain evidence="1">A484AB</strain>
    </source>
</reference>